<proteinExistence type="predicted"/>
<evidence type="ECO:0000313" key="2">
    <source>
        <dbReference type="EMBL" id="GJN26357.1"/>
    </source>
</evidence>
<feature type="region of interest" description="Disordered" evidence="1">
    <location>
        <begin position="1"/>
        <end position="45"/>
    </location>
</feature>
<dbReference type="AlphaFoldDB" id="A0AAV5EU51"/>
<name>A0AAV5EU51_ELECO</name>
<gene>
    <name evidence="2" type="primary">gb14283</name>
    <name evidence="2" type="ORF">PR202_gb14283</name>
</gene>
<reference evidence="2" key="1">
    <citation type="journal article" date="2018" name="DNA Res.">
        <title>Multiple hybrid de novo genome assembly of finger millet, an orphan allotetraploid crop.</title>
        <authorList>
            <person name="Hatakeyama M."/>
            <person name="Aluri S."/>
            <person name="Balachadran M.T."/>
            <person name="Sivarajan S.R."/>
            <person name="Patrignani A."/>
            <person name="Gruter S."/>
            <person name="Poveda L."/>
            <person name="Shimizu-Inatsugi R."/>
            <person name="Baeten J."/>
            <person name="Francoijs K.J."/>
            <person name="Nataraja K.N."/>
            <person name="Reddy Y.A.N."/>
            <person name="Phadnis S."/>
            <person name="Ravikumar R.L."/>
            <person name="Schlapbach R."/>
            <person name="Sreeman S.M."/>
            <person name="Shimizu K.K."/>
        </authorList>
    </citation>
    <scope>NUCLEOTIDE SEQUENCE</scope>
</reference>
<comment type="caution">
    <text evidence="2">The sequence shown here is derived from an EMBL/GenBank/DDBJ whole genome shotgun (WGS) entry which is preliminary data.</text>
</comment>
<reference evidence="2" key="2">
    <citation type="submission" date="2021-12" db="EMBL/GenBank/DDBJ databases">
        <title>Resequencing data analysis of finger millet.</title>
        <authorList>
            <person name="Hatakeyama M."/>
            <person name="Aluri S."/>
            <person name="Balachadran M.T."/>
            <person name="Sivarajan S.R."/>
            <person name="Poveda L."/>
            <person name="Shimizu-Inatsugi R."/>
            <person name="Schlapbach R."/>
            <person name="Sreeman S.M."/>
            <person name="Shimizu K.K."/>
        </authorList>
    </citation>
    <scope>NUCLEOTIDE SEQUENCE</scope>
</reference>
<protein>
    <submittedName>
        <fullName evidence="2">Uncharacterized protein</fullName>
    </submittedName>
</protein>
<dbReference type="Proteomes" id="UP001054889">
    <property type="component" value="Unassembled WGS sequence"/>
</dbReference>
<organism evidence="2 3">
    <name type="scientific">Eleusine coracana subsp. coracana</name>
    <dbReference type="NCBI Taxonomy" id="191504"/>
    <lineage>
        <taxon>Eukaryota</taxon>
        <taxon>Viridiplantae</taxon>
        <taxon>Streptophyta</taxon>
        <taxon>Embryophyta</taxon>
        <taxon>Tracheophyta</taxon>
        <taxon>Spermatophyta</taxon>
        <taxon>Magnoliopsida</taxon>
        <taxon>Liliopsida</taxon>
        <taxon>Poales</taxon>
        <taxon>Poaceae</taxon>
        <taxon>PACMAD clade</taxon>
        <taxon>Chloridoideae</taxon>
        <taxon>Cynodonteae</taxon>
        <taxon>Eleusininae</taxon>
        <taxon>Eleusine</taxon>
    </lineage>
</organism>
<accession>A0AAV5EU51</accession>
<evidence type="ECO:0000313" key="3">
    <source>
        <dbReference type="Proteomes" id="UP001054889"/>
    </source>
</evidence>
<evidence type="ECO:0000256" key="1">
    <source>
        <dbReference type="SAM" id="MobiDB-lite"/>
    </source>
</evidence>
<sequence length="101" mass="10758">MLGLHHGCSKAEVAGSGNSERQISKYHGGGPLGTRGWADGADSGDRGKDCYRWWSHTTDSWRSCCKSNGIMGFCSCPECDVTAATWCLRYGRVPPGASAAD</sequence>
<keyword evidence="3" id="KW-1185">Reference proteome</keyword>
<dbReference type="EMBL" id="BQKI01000079">
    <property type="protein sequence ID" value="GJN26357.1"/>
    <property type="molecule type" value="Genomic_DNA"/>
</dbReference>